<reference evidence="3" key="2">
    <citation type="submission" date="2017-02" db="EMBL/GenBank/DDBJ databases">
        <title>Sunflower complete genome.</title>
        <authorList>
            <person name="Langlade N."/>
            <person name="Munos S."/>
        </authorList>
    </citation>
    <scope>NUCLEOTIDE SEQUENCE [LARGE SCALE GENOMIC DNA]</scope>
    <source>
        <tissue evidence="3">Leaves</tissue>
    </source>
</reference>
<dbReference type="PANTHER" id="PTHR34223">
    <property type="entry name" value="OS11G0201299 PROTEIN"/>
    <property type="match status" value="1"/>
</dbReference>
<dbReference type="Gramene" id="mRNA:HanXRQr2_Chr06g0250291">
    <property type="protein sequence ID" value="CDS:HanXRQr2_Chr06g0250291.1"/>
    <property type="gene ID" value="HanXRQr2_Chr06g0250291"/>
</dbReference>
<evidence type="ECO:0000313" key="2">
    <source>
        <dbReference type="EMBL" id="KAF5801624.1"/>
    </source>
</evidence>
<accession>A0A251UJN8</accession>
<dbReference type="Proteomes" id="UP000215914">
    <property type="component" value="Chromosome 6"/>
</dbReference>
<dbReference type="Pfam" id="PF00646">
    <property type="entry name" value="F-box"/>
    <property type="match status" value="1"/>
</dbReference>
<dbReference type="SUPFAM" id="SSF52047">
    <property type="entry name" value="RNI-like"/>
    <property type="match status" value="1"/>
</dbReference>
<dbReference type="InterPro" id="IPR036047">
    <property type="entry name" value="F-box-like_dom_sf"/>
</dbReference>
<dbReference type="PANTHER" id="PTHR34223:SF101">
    <property type="entry name" value="F-BOX DOMAIN-CONTAINING PROTEIN"/>
    <property type="match status" value="1"/>
</dbReference>
<protein>
    <submittedName>
        <fullName evidence="2">F-box domain, leucine-rich repeat domain superfamily, F-box-like domain superfamily</fullName>
    </submittedName>
    <submittedName>
        <fullName evidence="3">Putative F-box domain, Leucine-rich repeat domain, L domain-like protein</fullName>
    </submittedName>
</protein>
<evidence type="ECO:0000313" key="4">
    <source>
        <dbReference type="Proteomes" id="UP000215914"/>
    </source>
</evidence>
<dbReference type="SMART" id="SM00256">
    <property type="entry name" value="FBOX"/>
    <property type="match status" value="1"/>
</dbReference>
<dbReference type="InterPro" id="IPR055411">
    <property type="entry name" value="LRR_FXL15/At3g58940/PEG3-like"/>
</dbReference>
<dbReference type="Gene3D" id="3.80.10.10">
    <property type="entry name" value="Ribonuclease Inhibitor"/>
    <property type="match status" value="1"/>
</dbReference>
<dbReference type="Pfam" id="PF24758">
    <property type="entry name" value="LRR_At5g56370"/>
    <property type="match status" value="1"/>
</dbReference>
<sequence length="233" mass="26803">MECDTVRMDDRLSGLPDDLLLKILSFVRLKDAIRTSVLSPRWRYLWTSIPHLIFSSHYFSTMDKLSDFVTHVLSRRNDQVRLSSFKLYLHGEHAHDVTQRIMNHAFSLNVHRVKFKGLLETGQWYTMPKVKVPLSLSCSQTLKRLTLIQGSCPCDEIVLTSAQEFSSLTTLHLRFVSFYDGFLSMCPNLKNLTLVGCKVTGSPVLTICHPRLSNLTIDKGDFWTLLSMWLHLD</sequence>
<dbReference type="InterPro" id="IPR001810">
    <property type="entry name" value="F-box_dom"/>
</dbReference>
<reference evidence="2 4" key="1">
    <citation type="journal article" date="2017" name="Nature">
        <title>The sunflower genome provides insights into oil metabolism, flowering and Asterid evolution.</title>
        <authorList>
            <person name="Badouin H."/>
            <person name="Gouzy J."/>
            <person name="Grassa C.J."/>
            <person name="Murat F."/>
            <person name="Staton S.E."/>
            <person name="Cottret L."/>
            <person name="Lelandais-Briere C."/>
            <person name="Owens G.L."/>
            <person name="Carrere S."/>
            <person name="Mayjonade B."/>
            <person name="Legrand L."/>
            <person name="Gill N."/>
            <person name="Kane N.C."/>
            <person name="Bowers J.E."/>
            <person name="Hubner S."/>
            <person name="Bellec A."/>
            <person name="Berard A."/>
            <person name="Berges H."/>
            <person name="Blanchet N."/>
            <person name="Boniface M.C."/>
            <person name="Brunel D."/>
            <person name="Catrice O."/>
            <person name="Chaidir N."/>
            <person name="Claudel C."/>
            <person name="Donnadieu C."/>
            <person name="Faraut T."/>
            <person name="Fievet G."/>
            <person name="Helmstetter N."/>
            <person name="King M."/>
            <person name="Knapp S.J."/>
            <person name="Lai Z."/>
            <person name="Le Paslier M.C."/>
            <person name="Lippi Y."/>
            <person name="Lorenzon L."/>
            <person name="Mandel J.R."/>
            <person name="Marage G."/>
            <person name="Marchand G."/>
            <person name="Marquand E."/>
            <person name="Bret-Mestries E."/>
            <person name="Morien E."/>
            <person name="Nambeesan S."/>
            <person name="Nguyen T."/>
            <person name="Pegot-Espagnet P."/>
            <person name="Pouilly N."/>
            <person name="Raftis F."/>
            <person name="Sallet E."/>
            <person name="Schiex T."/>
            <person name="Thomas J."/>
            <person name="Vandecasteele C."/>
            <person name="Vares D."/>
            <person name="Vear F."/>
            <person name="Vautrin S."/>
            <person name="Crespi M."/>
            <person name="Mangin B."/>
            <person name="Burke J.M."/>
            <person name="Salse J."/>
            <person name="Munos S."/>
            <person name="Vincourt P."/>
            <person name="Rieseberg L.H."/>
            <person name="Langlade N.B."/>
        </authorList>
    </citation>
    <scope>NUCLEOTIDE SEQUENCE [LARGE SCALE GENOMIC DNA]</scope>
    <source>
        <strain evidence="4">cv. SF193</strain>
        <tissue evidence="2">Leaves</tissue>
    </source>
</reference>
<dbReference type="Gene3D" id="1.20.1280.50">
    <property type="match status" value="1"/>
</dbReference>
<gene>
    <name evidence="3" type="ORF">HannXRQ_Chr06g0172661</name>
    <name evidence="2" type="ORF">HanXRQr2_Chr06g0250291</name>
</gene>
<dbReference type="InParanoid" id="A0A251UJN8"/>
<proteinExistence type="predicted"/>
<feature type="domain" description="F-box" evidence="1">
    <location>
        <begin position="9"/>
        <end position="57"/>
    </location>
</feature>
<dbReference type="SUPFAM" id="SSF81383">
    <property type="entry name" value="F-box domain"/>
    <property type="match status" value="1"/>
</dbReference>
<reference evidence="2" key="3">
    <citation type="submission" date="2020-06" db="EMBL/GenBank/DDBJ databases">
        <title>Helianthus annuus Genome sequencing and assembly Release 2.</title>
        <authorList>
            <person name="Gouzy J."/>
            <person name="Langlade N."/>
            <person name="Munos S."/>
        </authorList>
    </citation>
    <scope>NUCLEOTIDE SEQUENCE</scope>
    <source>
        <tissue evidence="2">Leaves</tissue>
    </source>
</reference>
<dbReference type="InterPro" id="IPR053781">
    <property type="entry name" value="F-box_AtFBL13-like"/>
</dbReference>
<dbReference type="InterPro" id="IPR032675">
    <property type="entry name" value="LRR_dom_sf"/>
</dbReference>
<dbReference type="AlphaFoldDB" id="A0A251UJN8"/>
<dbReference type="InterPro" id="IPR053197">
    <property type="entry name" value="F-box_SCFL_complex_component"/>
</dbReference>
<name>A0A251UJN8_HELAN</name>
<evidence type="ECO:0000259" key="1">
    <source>
        <dbReference type="PROSITE" id="PS50181"/>
    </source>
</evidence>
<dbReference type="EMBL" id="CM007895">
    <property type="protein sequence ID" value="OTG22541.1"/>
    <property type="molecule type" value="Genomic_DNA"/>
</dbReference>
<keyword evidence="4" id="KW-1185">Reference proteome</keyword>
<evidence type="ECO:0000313" key="3">
    <source>
        <dbReference type="EMBL" id="OTG22541.1"/>
    </source>
</evidence>
<organism evidence="3 4">
    <name type="scientific">Helianthus annuus</name>
    <name type="common">Common sunflower</name>
    <dbReference type="NCBI Taxonomy" id="4232"/>
    <lineage>
        <taxon>Eukaryota</taxon>
        <taxon>Viridiplantae</taxon>
        <taxon>Streptophyta</taxon>
        <taxon>Embryophyta</taxon>
        <taxon>Tracheophyta</taxon>
        <taxon>Spermatophyta</taxon>
        <taxon>Magnoliopsida</taxon>
        <taxon>eudicotyledons</taxon>
        <taxon>Gunneridae</taxon>
        <taxon>Pentapetalae</taxon>
        <taxon>asterids</taxon>
        <taxon>campanulids</taxon>
        <taxon>Asterales</taxon>
        <taxon>Asteraceae</taxon>
        <taxon>Asteroideae</taxon>
        <taxon>Heliantheae alliance</taxon>
        <taxon>Heliantheae</taxon>
        <taxon>Helianthus</taxon>
    </lineage>
</organism>
<dbReference type="EMBL" id="MNCJ02000321">
    <property type="protein sequence ID" value="KAF5801624.1"/>
    <property type="molecule type" value="Genomic_DNA"/>
</dbReference>
<dbReference type="CDD" id="cd22160">
    <property type="entry name" value="F-box_AtFBL13-like"/>
    <property type="match status" value="1"/>
</dbReference>
<dbReference type="PROSITE" id="PS50181">
    <property type="entry name" value="FBOX"/>
    <property type="match status" value="1"/>
</dbReference>